<dbReference type="SMART" id="SM00220">
    <property type="entry name" value="S_TKc"/>
    <property type="match status" value="1"/>
</dbReference>
<keyword evidence="8 16" id="KW-0547">Nucleotide-binding</keyword>
<evidence type="ECO:0000256" key="13">
    <source>
        <dbReference type="ARBA" id="ARBA00047272"/>
    </source>
</evidence>
<evidence type="ECO:0000259" key="21">
    <source>
        <dbReference type="PROSITE" id="PS50081"/>
    </source>
</evidence>
<reference evidence="24 25" key="1">
    <citation type="submission" date="2016-07" db="EMBL/GenBank/DDBJ databases">
        <title>Pervasive Adenine N6-methylation of Active Genes in Fungi.</title>
        <authorList>
            <consortium name="DOE Joint Genome Institute"/>
            <person name="Mondo S.J."/>
            <person name="Dannebaum R.O."/>
            <person name="Kuo R.C."/>
            <person name="Labutti K."/>
            <person name="Haridas S."/>
            <person name="Kuo A."/>
            <person name="Salamov A."/>
            <person name="Ahrendt S.R."/>
            <person name="Lipzen A."/>
            <person name="Sullivan W."/>
            <person name="Andreopoulos W.B."/>
            <person name="Clum A."/>
            <person name="Lindquist E."/>
            <person name="Daum C."/>
            <person name="Ramamoorthy G.K."/>
            <person name="Gryganskyi A."/>
            <person name="Culley D."/>
            <person name="Magnuson J.K."/>
            <person name="James T.Y."/>
            <person name="O'Malley M.A."/>
            <person name="Stajich J.E."/>
            <person name="Spatafora J.W."/>
            <person name="Visel A."/>
            <person name="Grigoriev I.V."/>
        </authorList>
    </citation>
    <scope>NUCLEOTIDE SEQUENCE [LARGE SCALE GENOMIC DNA]</scope>
    <source>
        <strain evidence="24 25">CBS 115471</strain>
    </source>
</reference>
<dbReference type="PROSITE" id="PS51285">
    <property type="entry name" value="AGC_KINASE_CTER"/>
    <property type="match status" value="1"/>
</dbReference>
<dbReference type="InterPro" id="IPR046349">
    <property type="entry name" value="C1-like_sf"/>
</dbReference>
<evidence type="ECO:0000256" key="14">
    <source>
        <dbReference type="ARBA" id="ARBA00047470"/>
    </source>
</evidence>
<comment type="catalytic activity">
    <reaction evidence="14">
        <text>L-seryl-[protein] + ATP = O-phospho-L-seryl-[protein] + ADP + H(+)</text>
        <dbReference type="Rhea" id="RHEA:17989"/>
        <dbReference type="Rhea" id="RHEA-COMP:9863"/>
        <dbReference type="Rhea" id="RHEA-COMP:11604"/>
        <dbReference type="ChEBI" id="CHEBI:15378"/>
        <dbReference type="ChEBI" id="CHEBI:29999"/>
        <dbReference type="ChEBI" id="CHEBI:30616"/>
        <dbReference type="ChEBI" id="CHEBI:83421"/>
        <dbReference type="ChEBI" id="CHEBI:456216"/>
        <dbReference type="EC" id="2.7.11.13"/>
    </reaction>
</comment>
<keyword evidence="15 17" id="KW-0175">Coiled coil</keyword>
<evidence type="ECO:0000256" key="11">
    <source>
        <dbReference type="ARBA" id="ARBA00022833"/>
    </source>
</evidence>
<dbReference type="PROSITE" id="PS50081">
    <property type="entry name" value="ZF_DAG_PE_2"/>
    <property type="match status" value="2"/>
</dbReference>
<dbReference type="GO" id="GO:0106310">
    <property type="term" value="F:protein serine kinase activity"/>
    <property type="evidence" value="ECO:0007669"/>
    <property type="project" value="RHEA"/>
</dbReference>
<feature type="domain" description="Phorbol-ester/DAG-type" evidence="21">
    <location>
        <begin position="469"/>
        <end position="517"/>
    </location>
</feature>
<comment type="caution">
    <text evidence="24">The sequence shown here is derived from an EMBL/GenBank/DDBJ whole genome shotgun (WGS) entry which is preliminary data.</text>
</comment>
<feature type="compositionally biased region" description="Pro residues" evidence="18">
    <location>
        <begin position="628"/>
        <end position="644"/>
    </location>
</feature>
<evidence type="ECO:0000259" key="19">
    <source>
        <dbReference type="PROSITE" id="PS50004"/>
    </source>
</evidence>
<keyword evidence="4" id="KW-0597">Phosphoprotein</keyword>
<evidence type="ECO:0000313" key="25">
    <source>
        <dbReference type="Proteomes" id="UP000193144"/>
    </source>
</evidence>
<dbReference type="EC" id="2.7.11.13" evidence="2"/>
<evidence type="ECO:0000256" key="15">
    <source>
        <dbReference type="PROSITE-ProRule" id="PRU01207"/>
    </source>
</evidence>
<feature type="region of interest" description="Disordered" evidence="18">
    <location>
        <begin position="604"/>
        <end position="715"/>
    </location>
</feature>
<dbReference type="InterPro" id="IPR036274">
    <property type="entry name" value="HR1_rpt_sf"/>
</dbReference>
<dbReference type="SUPFAM" id="SSF49562">
    <property type="entry name" value="C2 domain (Calcium/lipid-binding domain, CaLB)"/>
    <property type="match status" value="1"/>
</dbReference>
<feature type="compositionally biased region" description="Polar residues" evidence="18">
    <location>
        <begin position="607"/>
        <end position="617"/>
    </location>
</feature>
<dbReference type="Pfam" id="PF00069">
    <property type="entry name" value="Pkinase"/>
    <property type="match status" value="1"/>
</dbReference>
<dbReference type="CDD" id="cd05570">
    <property type="entry name" value="STKc_PKC"/>
    <property type="match status" value="1"/>
</dbReference>
<dbReference type="CDD" id="cd20822">
    <property type="entry name" value="C1_ScPKC1-like_rpt1"/>
    <property type="match status" value="1"/>
</dbReference>
<evidence type="ECO:0000256" key="8">
    <source>
        <dbReference type="ARBA" id="ARBA00022741"/>
    </source>
</evidence>
<feature type="domain" description="C2" evidence="19">
    <location>
        <begin position="235"/>
        <end position="355"/>
    </location>
</feature>
<sequence>MNIDETVTNVQRKIDREKALINAANSMRQSTNNPAVLSRLDGQIRDGRRNIEYFEGTLRDLQMRKGMENMNLQPGGPASSRKAGNPLTPPPKDGWNGYVGGDQQGGYGDPPGGYSNLSGGQQLMPPRAPYAPSAPGTQQTKRANYSKLDLIKYDTPHLGPRIQLMLSQLEFKLSVEKQYKDGIEKMVRLYQLEGDRKSKADAEARRIESNQKIQLLKQSLKRYEDLHVDVEGGDTPDDDSLSMPSQRKPLTGHLSLRIHAVADVDHAATGRFSRGPETFVIIKVEDNFKGRTKASRTDKWQDEIHEFDIDKANEIELTVYEVRKTGDHPLPIGMLWVRISDIAEEMRRKKIEAELQNSGWVSANQMGDDAGPRPDLQFQPPPGQSYAGAGGPGPGGMRPGGPAGAGVGGPQPMVGPTYIDAWFSLEPVGRIQLTMAFVKQAKNKQPFDVGLGRKGAIRQRKEEIHEQYGHKFVQQQFYNIMRCALCGEFLKYAAGMQCSDCKYTCHKKCYPKVVTKCITQSNAETDPDEAKLNHRIPHRFENFSNMGANWCCHCGYILPLGRKQSKKCSECSLTCHAQCAHFVPDFCGMSMEVANQILMEIKRTRRGQSASGSTMSRATLRPQQTQKPTPPPPSQSQYPAPPGQEQPAQSDRYSYGKDQQYGAPPRQASYPPSATSVDAARASFSTASSVATPTSPVSQKPPVLGPRSQSTQAAPVTAAAAAAAAMGANKIPSPGYQRAQSDYPPPGARTSGGYAPQDQRIPQQQIPPQQQQGGYNPADYANIDNRQAAGYGGYPGQPHQQPAPMQYPQKQSYPIPQTPQQPQPQQHQPQPIAHQPDMQQQQPPHVPAAAMTEAPKNKVTPPANTQGTGRRIGLDHFNFLAVLGKGNFGKVMLAETKSTKQLYAIKVLKKEFIIENDEVESTRSEKRVFLIANKERHPFLLNLHACFQTETRVYFVMEYISGGDLMLHIQRGLFGAKRAQFYAAEVCLALKYFHENGVIYRDLKLDNILLTLDGHIKIGDYGLCKEEMWYGSTTSTFCGTPEFMAPEILLDKKYGRAVDWWAFGVLIYQMLLQQSPFRGEDEDEIYDAILADEPLYPIHMPRDSVSILQKLLTREPELRLGSGPTDAQEIMSHAFFRNINWDDVYHKRIPAPFIPQISSATDTSNFDTEFTSVTPVLTPVQSVLSQAMQEEFRGFSYSADFN</sequence>
<evidence type="ECO:0000256" key="3">
    <source>
        <dbReference type="ARBA" id="ARBA00022527"/>
    </source>
</evidence>
<dbReference type="FunFam" id="1.10.287.160:FF:000004">
    <property type="entry name" value="Protein kinase C"/>
    <property type="match status" value="1"/>
</dbReference>
<dbReference type="GO" id="GO:0007165">
    <property type="term" value="P:signal transduction"/>
    <property type="evidence" value="ECO:0007669"/>
    <property type="project" value="InterPro"/>
</dbReference>
<dbReference type="CDD" id="cd11620">
    <property type="entry name" value="HR1_PKC-like_2_fungi"/>
    <property type="match status" value="1"/>
</dbReference>
<dbReference type="FunFam" id="3.30.60.20:FF:000014">
    <property type="entry name" value="Protein kinase C"/>
    <property type="match status" value="1"/>
</dbReference>
<dbReference type="PROSITE" id="PS50004">
    <property type="entry name" value="C2"/>
    <property type="match status" value="1"/>
</dbReference>
<dbReference type="InterPro" id="IPR011009">
    <property type="entry name" value="Kinase-like_dom_sf"/>
</dbReference>
<protein>
    <recommendedName>
        <fullName evidence="2">protein kinase C</fullName>
        <ecNumber evidence="2">2.7.11.13</ecNumber>
    </recommendedName>
</protein>
<feature type="domain" description="Protein kinase" evidence="20">
    <location>
        <begin position="877"/>
        <end position="1136"/>
    </location>
</feature>
<dbReference type="PROSITE" id="PS50011">
    <property type="entry name" value="PROTEIN_KINASE_DOM"/>
    <property type="match status" value="1"/>
</dbReference>
<feature type="domain" description="REM-1" evidence="23">
    <location>
        <begin position="1"/>
        <end position="67"/>
    </location>
</feature>
<keyword evidence="10 24" id="KW-0418">Kinase</keyword>
<feature type="domain" description="REM-1" evidence="23">
    <location>
        <begin position="152"/>
        <end position="229"/>
    </location>
</feature>
<dbReference type="InterPro" id="IPR008271">
    <property type="entry name" value="Ser/Thr_kinase_AS"/>
</dbReference>
<dbReference type="GO" id="GO:0005524">
    <property type="term" value="F:ATP binding"/>
    <property type="evidence" value="ECO:0007669"/>
    <property type="project" value="UniProtKB-UniRule"/>
</dbReference>
<dbReference type="CDD" id="cd20823">
    <property type="entry name" value="C1_ScPKC1-like_rpt2"/>
    <property type="match status" value="1"/>
</dbReference>
<dbReference type="SUPFAM" id="SSF46585">
    <property type="entry name" value="HR1 repeat"/>
    <property type="match status" value="1"/>
</dbReference>
<dbReference type="SMART" id="SM00742">
    <property type="entry name" value="Hr1"/>
    <property type="match status" value="2"/>
</dbReference>
<feature type="compositionally biased region" description="Low complexity" evidence="18">
    <location>
        <begin position="823"/>
        <end position="847"/>
    </location>
</feature>
<evidence type="ECO:0000256" key="5">
    <source>
        <dbReference type="ARBA" id="ARBA00022679"/>
    </source>
</evidence>
<dbReference type="Pfam" id="PF00433">
    <property type="entry name" value="Pkinase_C"/>
    <property type="match status" value="1"/>
</dbReference>
<evidence type="ECO:0000256" key="10">
    <source>
        <dbReference type="ARBA" id="ARBA00022777"/>
    </source>
</evidence>
<dbReference type="InterPro" id="IPR035892">
    <property type="entry name" value="C2_domain_sf"/>
</dbReference>
<dbReference type="InterPro" id="IPR000719">
    <property type="entry name" value="Prot_kinase_dom"/>
</dbReference>
<dbReference type="InterPro" id="IPR000008">
    <property type="entry name" value="C2_dom"/>
</dbReference>
<dbReference type="PROSITE" id="PS51860">
    <property type="entry name" value="REM_1"/>
    <property type="match status" value="2"/>
</dbReference>
<feature type="coiled-coil region" evidence="17">
    <location>
        <begin position="199"/>
        <end position="226"/>
    </location>
</feature>
<dbReference type="InterPro" id="IPR000961">
    <property type="entry name" value="AGC-kinase_C"/>
</dbReference>
<dbReference type="FunFam" id="3.30.200.20:FF:000103">
    <property type="entry name" value="Protein kinase C"/>
    <property type="match status" value="1"/>
</dbReference>
<dbReference type="EMBL" id="MCFA01000024">
    <property type="protein sequence ID" value="ORY15612.1"/>
    <property type="molecule type" value="Genomic_DNA"/>
</dbReference>
<gene>
    <name evidence="24" type="ORF">BCR34DRAFT_598344</name>
</gene>
<dbReference type="PROSITE" id="PS00107">
    <property type="entry name" value="PROTEIN_KINASE_ATP"/>
    <property type="match status" value="1"/>
</dbReference>
<dbReference type="Proteomes" id="UP000193144">
    <property type="component" value="Unassembled WGS sequence"/>
</dbReference>
<keyword evidence="3" id="KW-0723">Serine/threonine-protein kinase</keyword>
<dbReference type="Pfam" id="PF02185">
    <property type="entry name" value="HR1"/>
    <property type="match status" value="2"/>
</dbReference>
<dbReference type="InterPro" id="IPR017892">
    <property type="entry name" value="Pkinase_C"/>
</dbReference>
<evidence type="ECO:0000256" key="4">
    <source>
        <dbReference type="ARBA" id="ARBA00022553"/>
    </source>
</evidence>
<evidence type="ECO:0000256" key="12">
    <source>
        <dbReference type="ARBA" id="ARBA00022840"/>
    </source>
</evidence>
<organism evidence="24 25">
    <name type="scientific">Clohesyomyces aquaticus</name>
    <dbReference type="NCBI Taxonomy" id="1231657"/>
    <lineage>
        <taxon>Eukaryota</taxon>
        <taxon>Fungi</taxon>
        <taxon>Dikarya</taxon>
        <taxon>Ascomycota</taxon>
        <taxon>Pezizomycotina</taxon>
        <taxon>Dothideomycetes</taxon>
        <taxon>Pleosporomycetidae</taxon>
        <taxon>Pleosporales</taxon>
        <taxon>Lindgomycetaceae</taxon>
        <taxon>Clohesyomyces</taxon>
    </lineage>
</organism>
<evidence type="ECO:0000259" key="20">
    <source>
        <dbReference type="PROSITE" id="PS50011"/>
    </source>
</evidence>
<dbReference type="CDD" id="cd08689">
    <property type="entry name" value="C2_fungal_Pkc1p"/>
    <property type="match status" value="1"/>
</dbReference>
<evidence type="ECO:0000256" key="1">
    <source>
        <dbReference type="ARBA" id="ARBA00005490"/>
    </source>
</evidence>
<dbReference type="SMART" id="SM00239">
    <property type="entry name" value="C2"/>
    <property type="match status" value="1"/>
</dbReference>
<dbReference type="InterPro" id="IPR011072">
    <property type="entry name" value="HR1_rho-bd"/>
</dbReference>
<dbReference type="SUPFAM" id="SSF56112">
    <property type="entry name" value="Protein kinase-like (PK-like)"/>
    <property type="match status" value="1"/>
</dbReference>
<evidence type="ECO:0000313" key="24">
    <source>
        <dbReference type="EMBL" id="ORY15612.1"/>
    </source>
</evidence>
<dbReference type="GO" id="GO:0004697">
    <property type="term" value="F:diacylglycerol-dependent serine/threonine kinase activity"/>
    <property type="evidence" value="ECO:0007669"/>
    <property type="project" value="UniProtKB-EC"/>
</dbReference>
<dbReference type="SUPFAM" id="SSF57889">
    <property type="entry name" value="Cysteine-rich domain"/>
    <property type="match status" value="2"/>
</dbReference>
<feature type="region of interest" description="Disordered" evidence="18">
    <location>
        <begin position="68"/>
        <end position="139"/>
    </location>
</feature>
<keyword evidence="7" id="KW-0677">Repeat</keyword>
<dbReference type="SMART" id="SM00109">
    <property type="entry name" value="C1"/>
    <property type="match status" value="2"/>
</dbReference>
<dbReference type="InterPro" id="IPR037312">
    <property type="entry name" value="PKC-like_HR1"/>
</dbReference>
<dbReference type="AlphaFoldDB" id="A0A1Y1ZZC5"/>
<dbReference type="GO" id="GO:0008270">
    <property type="term" value="F:zinc ion binding"/>
    <property type="evidence" value="ECO:0007669"/>
    <property type="project" value="UniProtKB-KW"/>
</dbReference>
<comment type="catalytic activity">
    <reaction evidence="13">
        <text>L-threonyl-[protein] + ATP = O-phospho-L-threonyl-[protein] + ADP + H(+)</text>
        <dbReference type="Rhea" id="RHEA:46608"/>
        <dbReference type="Rhea" id="RHEA-COMP:11060"/>
        <dbReference type="Rhea" id="RHEA-COMP:11605"/>
        <dbReference type="ChEBI" id="CHEBI:15378"/>
        <dbReference type="ChEBI" id="CHEBI:30013"/>
        <dbReference type="ChEBI" id="CHEBI:30616"/>
        <dbReference type="ChEBI" id="CHEBI:61977"/>
        <dbReference type="ChEBI" id="CHEBI:456216"/>
        <dbReference type="EC" id="2.7.11.13"/>
    </reaction>
</comment>
<comment type="similarity">
    <text evidence="1">Belongs to the protein kinase superfamily. AGC Ser/Thr protein kinase family. PKC subfamily.</text>
</comment>
<keyword evidence="6" id="KW-0479">Metal-binding</keyword>
<feature type="region of interest" description="Disordered" evidence="18">
    <location>
        <begin position="363"/>
        <end position="409"/>
    </location>
</feature>
<evidence type="ECO:0000256" key="9">
    <source>
        <dbReference type="ARBA" id="ARBA00022771"/>
    </source>
</evidence>
<dbReference type="InterPro" id="IPR037778">
    <property type="entry name" value="C2_fungal_PKC"/>
</dbReference>
<dbReference type="Gene3D" id="3.30.60.20">
    <property type="match status" value="2"/>
</dbReference>
<dbReference type="FunFam" id="1.10.510.10:FF:000101">
    <property type="entry name" value="Protein kinase C"/>
    <property type="match status" value="1"/>
</dbReference>
<dbReference type="STRING" id="1231657.A0A1Y1ZZC5"/>
<keyword evidence="25" id="KW-1185">Reference proteome</keyword>
<feature type="compositionally biased region" description="Gly residues" evidence="18">
    <location>
        <begin position="388"/>
        <end position="409"/>
    </location>
</feature>
<dbReference type="OrthoDB" id="63267at2759"/>
<keyword evidence="5" id="KW-0808">Transferase</keyword>
<evidence type="ECO:0000256" key="7">
    <source>
        <dbReference type="ARBA" id="ARBA00022737"/>
    </source>
</evidence>
<evidence type="ECO:0000256" key="17">
    <source>
        <dbReference type="SAM" id="Coils"/>
    </source>
</evidence>
<keyword evidence="9" id="KW-0863">Zinc-finger</keyword>
<feature type="region of interest" description="Disordered" evidence="18">
    <location>
        <begin position="730"/>
        <end position="847"/>
    </location>
</feature>
<dbReference type="PROSITE" id="PS00108">
    <property type="entry name" value="PROTEIN_KINASE_ST"/>
    <property type="match status" value="1"/>
</dbReference>
<evidence type="ECO:0000256" key="2">
    <source>
        <dbReference type="ARBA" id="ARBA00012429"/>
    </source>
</evidence>
<dbReference type="PANTHER" id="PTHR24351">
    <property type="entry name" value="RIBOSOMAL PROTEIN S6 KINASE"/>
    <property type="match status" value="1"/>
</dbReference>
<dbReference type="Pfam" id="PF00130">
    <property type="entry name" value="C1_1"/>
    <property type="match status" value="2"/>
</dbReference>
<feature type="binding site" evidence="16">
    <location>
        <position position="906"/>
    </location>
    <ligand>
        <name>ATP</name>
        <dbReference type="ChEBI" id="CHEBI:30616"/>
    </ligand>
</feature>
<dbReference type="Gene3D" id="1.10.287.160">
    <property type="entry name" value="HR1 repeat"/>
    <property type="match status" value="1"/>
</dbReference>
<dbReference type="SMART" id="SM00133">
    <property type="entry name" value="S_TK_X"/>
    <property type="match status" value="1"/>
</dbReference>
<feature type="compositionally biased region" description="Gly residues" evidence="18">
    <location>
        <begin position="97"/>
        <end position="111"/>
    </location>
</feature>
<name>A0A1Y1ZZC5_9PLEO</name>
<dbReference type="InterPro" id="IPR002219">
    <property type="entry name" value="PKC_DAG/PE"/>
</dbReference>
<evidence type="ECO:0000256" key="6">
    <source>
        <dbReference type="ARBA" id="ARBA00022723"/>
    </source>
</evidence>
<dbReference type="FunFam" id="3.30.60.20:FF:000034">
    <property type="entry name" value="Protein kinase C"/>
    <property type="match status" value="1"/>
</dbReference>
<evidence type="ECO:0000259" key="23">
    <source>
        <dbReference type="PROSITE" id="PS51860"/>
    </source>
</evidence>
<feature type="domain" description="Phorbol-ester/DAG-type" evidence="21">
    <location>
        <begin position="537"/>
        <end position="587"/>
    </location>
</feature>
<feature type="compositionally biased region" description="Low complexity" evidence="18">
    <location>
        <begin position="679"/>
        <end position="698"/>
    </location>
</feature>
<evidence type="ECO:0000259" key="22">
    <source>
        <dbReference type="PROSITE" id="PS51285"/>
    </source>
</evidence>
<dbReference type="GO" id="GO:0009272">
    <property type="term" value="P:fungal-type cell wall biogenesis"/>
    <property type="evidence" value="ECO:0007669"/>
    <property type="project" value="InterPro"/>
</dbReference>
<evidence type="ECO:0000256" key="16">
    <source>
        <dbReference type="PROSITE-ProRule" id="PRU10141"/>
    </source>
</evidence>
<evidence type="ECO:0000256" key="18">
    <source>
        <dbReference type="SAM" id="MobiDB-lite"/>
    </source>
</evidence>
<dbReference type="InterPro" id="IPR017441">
    <property type="entry name" value="Protein_kinase_ATP_BS"/>
</dbReference>
<dbReference type="Gene3D" id="1.10.510.10">
    <property type="entry name" value="Transferase(Phosphotransferase) domain 1"/>
    <property type="match status" value="1"/>
</dbReference>
<feature type="compositionally biased region" description="Low complexity" evidence="18">
    <location>
        <begin position="756"/>
        <end position="772"/>
    </location>
</feature>
<keyword evidence="12 16" id="KW-0067">ATP-binding</keyword>
<dbReference type="PROSITE" id="PS00479">
    <property type="entry name" value="ZF_DAG_PE_1"/>
    <property type="match status" value="1"/>
</dbReference>
<keyword evidence="11" id="KW-0862">Zinc</keyword>
<feature type="domain" description="AGC-kinase C-terminal" evidence="22">
    <location>
        <begin position="1137"/>
        <end position="1202"/>
    </location>
</feature>
<accession>A0A1Y1ZZC5</accession>
<dbReference type="Gene3D" id="3.30.200.20">
    <property type="entry name" value="Phosphorylase Kinase, domain 1"/>
    <property type="match status" value="1"/>
</dbReference>
<proteinExistence type="inferred from homology"/>